<keyword evidence="3" id="KW-0804">Transcription</keyword>
<dbReference type="Pfam" id="PF00717">
    <property type="entry name" value="Peptidase_S24"/>
    <property type="match status" value="1"/>
</dbReference>
<dbReference type="SUPFAM" id="SSF51306">
    <property type="entry name" value="LexA/Signal peptidase"/>
    <property type="match status" value="1"/>
</dbReference>
<dbReference type="SUPFAM" id="SSF47413">
    <property type="entry name" value="lambda repressor-like DNA-binding domains"/>
    <property type="match status" value="1"/>
</dbReference>
<dbReference type="AlphaFoldDB" id="A0AAJ3HRN5"/>
<name>A0AAJ3HRN5_PROHU</name>
<dbReference type="EMBL" id="LXEV01000027">
    <property type="protein sequence ID" value="OAT46120.1"/>
    <property type="molecule type" value="Genomic_DNA"/>
</dbReference>
<sequence>MSIKCKITYVLYVNLRLFMETVGERIKQRRRQLKMTQKDIAERVGISASAVTQWESDNTGLSAESLLKLSSVLSCNPKWLMFGVGLPEDDIEIKTSIYKPIPIISWVQAGEWTETYCESDPGNYKYIDTNLKLSDKAFALIVKGQSMTTYNGELSIPEGAVVIVEPDYGYLDDINGKIVIAQQKGSDEATIKKLIIDGPNKYLAPLNPQFNPIQINGDCVIAGKVKQVIINLD</sequence>
<proteinExistence type="predicted"/>
<accession>A0AAJ3HRN5</accession>
<dbReference type="InterPro" id="IPR010982">
    <property type="entry name" value="Lambda_DNA-bd_dom_sf"/>
</dbReference>
<dbReference type="Gene3D" id="2.10.109.10">
    <property type="entry name" value="Umud Fragment, subunit A"/>
    <property type="match status" value="1"/>
</dbReference>
<dbReference type="EC" id="3.4.21.88" evidence="5"/>
<evidence type="ECO:0000313" key="6">
    <source>
        <dbReference type="Proteomes" id="UP000078250"/>
    </source>
</evidence>
<reference evidence="5 6" key="1">
    <citation type="submission" date="2016-04" db="EMBL/GenBank/DDBJ databases">
        <title>ATOL: Assembling a taxonomically balanced genome-scale reconstruction of the evolutionary history of the Enterobacteriaceae.</title>
        <authorList>
            <person name="Plunkett G.III."/>
            <person name="Neeno-Eckwall E.C."/>
            <person name="Glasner J.D."/>
            <person name="Perna N.T."/>
        </authorList>
    </citation>
    <scope>NUCLEOTIDE SEQUENCE [LARGE SCALE GENOMIC DNA]</scope>
    <source>
        <strain evidence="5 6">ATCC 700826</strain>
    </source>
</reference>
<keyword evidence="2" id="KW-0238">DNA-binding</keyword>
<dbReference type="CDD" id="cd00093">
    <property type="entry name" value="HTH_XRE"/>
    <property type="match status" value="1"/>
</dbReference>
<evidence type="ECO:0000256" key="1">
    <source>
        <dbReference type="ARBA" id="ARBA00023015"/>
    </source>
</evidence>
<keyword evidence="6" id="KW-1185">Reference proteome</keyword>
<evidence type="ECO:0000259" key="4">
    <source>
        <dbReference type="SMART" id="SM00530"/>
    </source>
</evidence>
<evidence type="ECO:0000256" key="2">
    <source>
        <dbReference type="ARBA" id="ARBA00023125"/>
    </source>
</evidence>
<keyword evidence="5" id="KW-0378">Hydrolase</keyword>
<dbReference type="PANTHER" id="PTHR40661:SF3">
    <property type="entry name" value="FELS-1 PROPHAGE TRANSCRIPTIONAL REGULATOR"/>
    <property type="match status" value="1"/>
</dbReference>
<organism evidence="5 6">
    <name type="scientific">Proteus hauseri ATCC 700826</name>
    <dbReference type="NCBI Taxonomy" id="1354271"/>
    <lineage>
        <taxon>Bacteria</taxon>
        <taxon>Pseudomonadati</taxon>
        <taxon>Pseudomonadota</taxon>
        <taxon>Gammaproteobacteria</taxon>
        <taxon>Enterobacterales</taxon>
        <taxon>Morganellaceae</taxon>
        <taxon>Proteus</taxon>
    </lineage>
</organism>
<dbReference type="GO" id="GO:0004252">
    <property type="term" value="F:serine-type endopeptidase activity"/>
    <property type="evidence" value="ECO:0007669"/>
    <property type="project" value="UniProtKB-EC"/>
</dbReference>
<comment type="caution">
    <text evidence="5">The sequence shown here is derived from an EMBL/GenBank/DDBJ whole genome shotgun (WGS) entry which is preliminary data.</text>
</comment>
<dbReference type="GO" id="GO:0003677">
    <property type="term" value="F:DNA binding"/>
    <property type="evidence" value="ECO:0007669"/>
    <property type="project" value="UniProtKB-KW"/>
</dbReference>
<dbReference type="Gene3D" id="1.10.260.40">
    <property type="entry name" value="lambda repressor-like DNA-binding domains"/>
    <property type="match status" value="1"/>
</dbReference>
<dbReference type="InterPro" id="IPR036286">
    <property type="entry name" value="LexA/Signal_pep-like_sf"/>
</dbReference>
<dbReference type="SMART" id="SM00530">
    <property type="entry name" value="HTH_XRE"/>
    <property type="match status" value="1"/>
</dbReference>
<dbReference type="InterPro" id="IPR039418">
    <property type="entry name" value="LexA-like"/>
</dbReference>
<dbReference type="Proteomes" id="UP000078250">
    <property type="component" value="Unassembled WGS sequence"/>
</dbReference>
<evidence type="ECO:0000256" key="3">
    <source>
        <dbReference type="ARBA" id="ARBA00023163"/>
    </source>
</evidence>
<dbReference type="CDD" id="cd06529">
    <property type="entry name" value="S24_LexA-like"/>
    <property type="match status" value="1"/>
</dbReference>
<feature type="domain" description="HTH cro/C1-type" evidence="4">
    <location>
        <begin position="25"/>
        <end position="80"/>
    </location>
</feature>
<dbReference type="InterPro" id="IPR001387">
    <property type="entry name" value="Cro/C1-type_HTH"/>
</dbReference>
<protein>
    <submittedName>
        <fullName evidence="5">SOS-response repressor/protease</fullName>
        <ecNumber evidence="5">3.4.21.88</ecNumber>
    </submittedName>
</protein>
<evidence type="ECO:0000313" key="5">
    <source>
        <dbReference type="EMBL" id="OAT46120.1"/>
    </source>
</evidence>
<keyword evidence="1" id="KW-0805">Transcription regulation</keyword>
<dbReference type="InterPro" id="IPR015927">
    <property type="entry name" value="Peptidase_S24_S26A/B/C"/>
</dbReference>
<gene>
    <name evidence="5" type="ORF">M997_2375</name>
</gene>
<dbReference type="PANTHER" id="PTHR40661">
    <property type="match status" value="1"/>
</dbReference>
<dbReference type="Pfam" id="PF01381">
    <property type="entry name" value="HTH_3"/>
    <property type="match status" value="1"/>
</dbReference>